<name>A0AC35GLR7_9BILA</name>
<accession>A0AC35GLR7</accession>
<evidence type="ECO:0000313" key="1">
    <source>
        <dbReference type="Proteomes" id="UP000887580"/>
    </source>
</evidence>
<reference evidence="2" key="1">
    <citation type="submission" date="2022-11" db="UniProtKB">
        <authorList>
            <consortium name="WormBaseParasite"/>
        </authorList>
    </citation>
    <scope>IDENTIFICATION</scope>
</reference>
<dbReference type="Proteomes" id="UP000887580">
    <property type="component" value="Unplaced"/>
</dbReference>
<protein>
    <submittedName>
        <fullName evidence="2">Uncharacterized protein</fullName>
    </submittedName>
</protein>
<organism evidence="1 2">
    <name type="scientific">Panagrolaimus sp. PS1159</name>
    <dbReference type="NCBI Taxonomy" id="55785"/>
    <lineage>
        <taxon>Eukaryota</taxon>
        <taxon>Metazoa</taxon>
        <taxon>Ecdysozoa</taxon>
        <taxon>Nematoda</taxon>
        <taxon>Chromadorea</taxon>
        <taxon>Rhabditida</taxon>
        <taxon>Tylenchina</taxon>
        <taxon>Panagrolaimomorpha</taxon>
        <taxon>Panagrolaimoidea</taxon>
        <taxon>Panagrolaimidae</taxon>
        <taxon>Panagrolaimus</taxon>
    </lineage>
</organism>
<sequence>MQCWKMNKLVQKVQKLKDCALRGDVTPANQSRYLFLDYRFMPKCFHTKSEYTIFDETESFIYVFYDIWTQY</sequence>
<evidence type="ECO:0000313" key="2">
    <source>
        <dbReference type="WBParaSite" id="PS1159_v2.g6537.t1"/>
    </source>
</evidence>
<dbReference type="WBParaSite" id="PS1159_v2.g6537.t1">
    <property type="protein sequence ID" value="PS1159_v2.g6537.t1"/>
    <property type="gene ID" value="PS1159_v2.g6537"/>
</dbReference>
<proteinExistence type="predicted"/>